<evidence type="ECO:0000313" key="1">
    <source>
        <dbReference type="EMBL" id="AUG56346.1"/>
    </source>
</evidence>
<dbReference type="AlphaFoldDB" id="A0A2K9E4F2"/>
<accession>A0A2K9E4F2</accession>
<evidence type="ECO:0000313" key="2">
    <source>
        <dbReference type="EMBL" id="PQQ65405.1"/>
    </source>
</evidence>
<organism evidence="1 3">
    <name type="scientific">Acetivibrio saccincola</name>
    <dbReference type="NCBI Taxonomy" id="1677857"/>
    <lineage>
        <taxon>Bacteria</taxon>
        <taxon>Bacillati</taxon>
        <taxon>Bacillota</taxon>
        <taxon>Clostridia</taxon>
        <taxon>Eubacteriales</taxon>
        <taxon>Oscillospiraceae</taxon>
        <taxon>Acetivibrio</taxon>
    </lineage>
</organism>
<sequence>MFAFEISDNAYSDIGTLTFTKDDILTLEKYISVNKKGFFEIDKKQAKADGVNNSLLNGQEDYLKHINSLIKTGELTANESLEIESNNTLALRSGHWWSCGGGMNTSVSYHWWGYSRYACDCETQRMSADFNSCASVGSGITLVAAYFGAVPAIPPGLSSAYFWLLSSRLDANNHGRGVYVEMTWLLVFNITPQ</sequence>
<dbReference type="Proteomes" id="UP000239720">
    <property type="component" value="Unassembled WGS sequence"/>
</dbReference>
<dbReference type="KEGG" id="hsc:HVS_01925"/>
<proteinExistence type="predicted"/>
<dbReference type="OrthoDB" id="2881617at2"/>
<keyword evidence="3" id="KW-1185">Reference proteome</keyword>
<dbReference type="Proteomes" id="UP000233534">
    <property type="component" value="Chromosome"/>
</dbReference>
<reference evidence="1 3" key="1">
    <citation type="submission" date="2017-12" db="EMBL/GenBank/DDBJ databases">
        <title>Complete genome sequence of Herbivorax saccincola GGR1, a novel Cellulosome-producing hydrolytic bacterium in a thermophilic biogas plant, established by Illumina and Nanopore MinION sequencing.</title>
        <authorList>
            <person name="Pechtl A."/>
            <person name="Ruckert C."/>
            <person name="Koeck D.E."/>
            <person name="Maus I."/>
            <person name="Winkler A."/>
            <person name="Kalinowski J."/>
            <person name="Puhler A."/>
            <person name="Schwarz W.W."/>
            <person name="Zverlov V.V."/>
            <person name="Schluter A."/>
            <person name="Liebl W."/>
        </authorList>
    </citation>
    <scope>NUCLEOTIDE SEQUENCE [LARGE SCALE GENOMIC DNA]</scope>
    <source>
        <strain evidence="1">GGR1</strain>
        <strain evidence="3">SR1</strain>
    </source>
</reference>
<reference evidence="2 4" key="2">
    <citation type="journal article" date="2018" name="Syst. Appl. Microbiol.">
        <title>Characterization and high-quality draft genome sequence of Herbivorax saccincola A7, an anaerobic, alkaliphilic, thermophilic, cellulolytic, and xylanolytic bacterium.</title>
        <authorList>
            <person name="Aikawa S."/>
            <person name="Baramee S."/>
            <person name="Sermsathanaswadi J."/>
            <person name="Thianheng P."/>
            <person name="Tachaapaikoon C."/>
            <person name="Shikata A."/>
            <person name="Waeonukul R."/>
            <person name="Pason P."/>
            <person name="Ratanakhanokchai K."/>
            <person name="Kosugi A."/>
        </authorList>
    </citation>
    <scope>NUCLEOTIDE SEQUENCE [LARGE SCALE GENOMIC DNA]</scope>
    <source>
        <strain evidence="2 4">A7</strain>
    </source>
</reference>
<evidence type="ECO:0000313" key="4">
    <source>
        <dbReference type="Proteomes" id="UP000239720"/>
    </source>
</evidence>
<dbReference type="EMBL" id="CP025197">
    <property type="protein sequence ID" value="AUG56346.1"/>
    <property type="molecule type" value="Genomic_DNA"/>
</dbReference>
<dbReference type="RefSeq" id="WP_101298762.1">
    <property type="nucleotide sequence ID" value="NZ_CP025197.1"/>
</dbReference>
<gene>
    <name evidence="2" type="ORF">B9R14_00530</name>
    <name evidence="1" type="ORF">HVS_01925</name>
</gene>
<name>A0A2K9E4F2_9FIRM</name>
<protein>
    <submittedName>
        <fullName evidence="1">Uncharacterized protein</fullName>
    </submittedName>
</protein>
<dbReference type="EMBL" id="NEMB01000003">
    <property type="protein sequence ID" value="PQQ65405.1"/>
    <property type="molecule type" value="Genomic_DNA"/>
</dbReference>
<evidence type="ECO:0000313" key="3">
    <source>
        <dbReference type="Proteomes" id="UP000233534"/>
    </source>
</evidence>